<dbReference type="GeneID" id="34622926"/>
<accession>A0A6P6RYP2</accession>
<dbReference type="RefSeq" id="XP_026193013.1">
    <property type="nucleotide sequence ID" value="XM_026337228.1"/>
</dbReference>
<name>A0A6P6RYP2_9EIME</name>
<protein>
    <submittedName>
        <fullName evidence="2">Uncharacterized protein LOC34622926</fullName>
    </submittedName>
</protein>
<keyword evidence="1" id="KW-1185">Reference proteome</keyword>
<proteinExistence type="predicted"/>
<organism evidence="1 2">
    <name type="scientific">Cyclospora cayetanensis</name>
    <dbReference type="NCBI Taxonomy" id="88456"/>
    <lineage>
        <taxon>Eukaryota</taxon>
        <taxon>Sar</taxon>
        <taxon>Alveolata</taxon>
        <taxon>Apicomplexa</taxon>
        <taxon>Conoidasida</taxon>
        <taxon>Coccidia</taxon>
        <taxon>Eucoccidiorida</taxon>
        <taxon>Eimeriorina</taxon>
        <taxon>Eimeriidae</taxon>
        <taxon>Cyclospora</taxon>
    </lineage>
</organism>
<sequence length="112" mass="12757">MRHGGISTSERNKKLQRLFGDEDPYIRKLKFGVVDTQKHQLNLHDTIPFVTVADPTQTQLVCFVNTTARDVVEELTALRKKDDATRHSFAVAVFEDSDGFVTMERPPTINRV</sequence>
<gene>
    <name evidence="2" type="primary">LOC34622926</name>
</gene>
<dbReference type="AlphaFoldDB" id="A0A6P6RYP2"/>
<reference evidence="2" key="1">
    <citation type="submission" date="2025-08" db="UniProtKB">
        <authorList>
            <consortium name="RefSeq"/>
        </authorList>
    </citation>
    <scope>IDENTIFICATION</scope>
</reference>
<evidence type="ECO:0000313" key="1">
    <source>
        <dbReference type="Proteomes" id="UP000515125"/>
    </source>
</evidence>
<dbReference type="OrthoDB" id="329374at2759"/>
<evidence type="ECO:0000313" key="2">
    <source>
        <dbReference type="RefSeq" id="XP_026193013.1"/>
    </source>
</evidence>
<dbReference type="Proteomes" id="UP000515125">
    <property type="component" value="Unplaced"/>
</dbReference>